<evidence type="ECO:0000313" key="3">
    <source>
        <dbReference type="Proteomes" id="UP000770661"/>
    </source>
</evidence>
<sequence length="320" mass="35738">MEEHADDDAPHAAPPAAAPSLKMMQWNAQGLRPKKHQTLTPADFEWRIAGYTLHLLPATAEGTRGCVTLVRSSIPHRRIADPVHCGDGMETLALKLHVGGLSLPVYNLYRSQRHQLEAGELLTMASHTSLLVAGDLNAHHPILQSLGHMQEIFSTRCVAARPLSATNPTGRHLAVLLEEVPYIRLLNTGEPTHVREGRLDLTLVSGDLAAGTSWQVHPTLTSDHYATLTTVTVAPPERDLTAAIQRAADAAIPKSSPGRRHRPNWWFYNEDVREHNHRVNLHRKLHEKRPNPTNLRLLQDLVTRARQVSQRARGWMFERS</sequence>
<dbReference type="SUPFAM" id="SSF56219">
    <property type="entry name" value="DNase I-like"/>
    <property type="match status" value="1"/>
</dbReference>
<feature type="domain" description="Endonuclease/exonuclease/phosphatase" evidence="1">
    <location>
        <begin position="106"/>
        <end position="227"/>
    </location>
</feature>
<dbReference type="InterPro" id="IPR005135">
    <property type="entry name" value="Endo/exonuclease/phosphatase"/>
</dbReference>
<keyword evidence="3" id="KW-1185">Reference proteome</keyword>
<reference evidence="2" key="1">
    <citation type="submission" date="2020-07" db="EMBL/GenBank/DDBJ databases">
        <title>The High-quality genome of the commercially important snow crab, Chionoecetes opilio.</title>
        <authorList>
            <person name="Jeong J.-H."/>
            <person name="Ryu S."/>
        </authorList>
    </citation>
    <scope>NUCLEOTIDE SEQUENCE</scope>
    <source>
        <strain evidence="2">MADBK_172401_WGS</strain>
        <tissue evidence="2">Digestive gland</tissue>
    </source>
</reference>
<dbReference type="Pfam" id="PF14529">
    <property type="entry name" value="Exo_endo_phos_2"/>
    <property type="match status" value="1"/>
</dbReference>
<dbReference type="Proteomes" id="UP000770661">
    <property type="component" value="Unassembled WGS sequence"/>
</dbReference>
<gene>
    <name evidence="2" type="ORF">GWK47_034479</name>
</gene>
<dbReference type="InterPro" id="IPR036691">
    <property type="entry name" value="Endo/exonu/phosph_ase_sf"/>
</dbReference>
<dbReference type="Gene3D" id="3.60.10.10">
    <property type="entry name" value="Endonuclease/exonuclease/phosphatase"/>
    <property type="match status" value="1"/>
</dbReference>
<proteinExistence type="predicted"/>
<dbReference type="AlphaFoldDB" id="A0A8J4YNZ0"/>
<evidence type="ECO:0000313" key="2">
    <source>
        <dbReference type="EMBL" id="KAG0727539.1"/>
    </source>
</evidence>
<dbReference type="GO" id="GO:0003824">
    <property type="term" value="F:catalytic activity"/>
    <property type="evidence" value="ECO:0007669"/>
    <property type="project" value="InterPro"/>
</dbReference>
<name>A0A8J4YNZ0_CHIOP</name>
<protein>
    <recommendedName>
        <fullName evidence="1">Endonuclease/exonuclease/phosphatase domain-containing protein</fullName>
    </recommendedName>
</protein>
<accession>A0A8J4YNZ0</accession>
<comment type="caution">
    <text evidence="2">The sequence shown here is derived from an EMBL/GenBank/DDBJ whole genome shotgun (WGS) entry which is preliminary data.</text>
</comment>
<evidence type="ECO:0000259" key="1">
    <source>
        <dbReference type="Pfam" id="PF14529"/>
    </source>
</evidence>
<dbReference type="EMBL" id="JACEEZ010003245">
    <property type="protein sequence ID" value="KAG0727539.1"/>
    <property type="molecule type" value="Genomic_DNA"/>
</dbReference>
<organism evidence="2 3">
    <name type="scientific">Chionoecetes opilio</name>
    <name type="common">Atlantic snow crab</name>
    <name type="synonym">Cancer opilio</name>
    <dbReference type="NCBI Taxonomy" id="41210"/>
    <lineage>
        <taxon>Eukaryota</taxon>
        <taxon>Metazoa</taxon>
        <taxon>Ecdysozoa</taxon>
        <taxon>Arthropoda</taxon>
        <taxon>Crustacea</taxon>
        <taxon>Multicrustacea</taxon>
        <taxon>Malacostraca</taxon>
        <taxon>Eumalacostraca</taxon>
        <taxon>Eucarida</taxon>
        <taxon>Decapoda</taxon>
        <taxon>Pleocyemata</taxon>
        <taxon>Brachyura</taxon>
        <taxon>Eubrachyura</taxon>
        <taxon>Majoidea</taxon>
        <taxon>Majidae</taxon>
        <taxon>Chionoecetes</taxon>
    </lineage>
</organism>